<dbReference type="PRINTS" id="PR00237">
    <property type="entry name" value="GPCRRHODOPSN"/>
</dbReference>
<name>A0A3P9CY74_9CICH</name>
<dbReference type="GeneTree" id="ENSGT01050000244937"/>
<keyword evidence="5 10" id="KW-0297">G-protein coupled receptor</keyword>
<dbReference type="GO" id="GO:0051209">
    <property type="term" value="P:release of sequestered calcium ion into cytosol"/>
    <property type="evidence" value="ECO:0007669"/>
    <property type="project" value="TreeGrafter"/>
</dbReference>
<dbReference type="PANTHER" id="PTHR24247">
    <property type="entry name" value="5-HYDROXYTRYPTAMINE RECEPTOR"/>
    <property type="match status" value="1"/>
</dbReference>
<comment type="subcellular location">
    <subcellularLocation>
        <location evidence="11">Cell membrane</location>
        <topology evidence="11">Multi-pass membrane protein</topology>
    </subcellularLocation>
    <subcellularLocation>
        <location evidence="11">Cell projection</location>
        <location evidence="11">Dendrite</location>
    </subcellularLocation>
    <subcellularLocation>
        <location evidence="11">Cell projection</location>
        <location evidence="11">Axon</location>
    </subcellularLocation>
    <subcellularLocation>
        <location evidence="11">Cytoplasmic vesicle</location>
    </subcellularLocation>
    <subcellularLocation>
        <location evidence="11">Membrane</location>
        <location evidence="11">Caveola</location>
    </subcellularLocation>
    <subcellularLocation>
        <location evidence="11">Presynapse</location>
    </subcellularLocation>
</comment>
<dbReference type="GO" id="GO:0031410">
    <property type="term" value="C:cytoplasmic vesicle"/>
    <property type="evidence" value="ECO:0007669"/>
    <property type="project" value="UniProtKB-SubCell"/>
</dbReference>
<comment type="caution">
    <text evidence="11">Lacks conserved residue(s) required for the propagation of feature annotation.</text>
</comment>
<dbReference type="PROSITE" id="PS00237">
    <property type="entry name" value="G_PROTEIN_RECEP_F1_1"/>
    <property type="match status" value="1"/>
</dbReference>
<dbReference type="GO" id="GO:0098793">
    <property type="term" value="C:presynapse"/>
    <property type="evidence" value="ECO:0007669"/>
    <property type="project" value="UniProtKB-SubCell"/>
</dbReference>
<evidence type="ECO:0000256" key="3">
    <source>
        <dbReference type="ARBA" id="ARBA00022692"/>
    </source>
</evidence>
<sequence length="406" mass="45173">MNLHGGNVSELISNTVTAVSTLGSNPWPPREEGGLQSSNATNLVYGSQCPPLEQLMQKNWAALLILVVIAVTVMGNILVILAVSLEKKLQNATNYFLMSLAVADMLLGILVMPVSMVTILYDYGWPLPSDLCPIWIYLDVLFSTASIMHLCAISLDRYIAIRNPIHHSRFNSHTKARIKIMAVWTISVGISMPIPVLGLRDHSKVFKDGSCLLTDNNFVLVGSFVAFFIPLTIMVVTYFLTINALQNEATLCLDQLVPRPKWSTTFTLSFFPQTSLSSEKLLSISGSLFGRRTMQSIIMGGLLNVFVWVGYLSSAVNPLVYTLFNKTYRAAFLRYVRCQYQPEKKPLQLILVNTIPPLAYSSTSYLWETSGSQMKLSKGDEKKTSAASVFYVENNKRKNMSEADIQ</sequence>
<dbReference type="SUPFAM" id="SSF81321">
    <property type="entry name" value="Family A G protein-coupled receptor-like"/>
    <property type="match status" value="1"/>
</dbReference>
<dbReference type="AlphaFoldDB" id="A0A3P9CY74"/>
<evidence type="ECO:0000256" key="9">
    <source>
        <dbReference type="ARBA" id="ARBA00023224"/>
    </source>
</evidence>
<reference evidence="13" key="3">
    <citation type="submission" date="2025-09" db="UniProtKB">
        <authorList>
            <consortium name="Ensembl"/>
        </authorList>
    </citation>
    <scope>IDENTIFICATION</scope>
</reference>
<keyword evidence="6 11" id="KW-0472">Membrane</keyword>
<evidence type="ECO:0000259" key="12">
    <source>
        <dbReference type="PROSITE" id="PS50262"/>
    </source>
</evidence>
<evidence type="ECO:0000256" key="8">
    <source>
        <dbReference type="ARBA" id="ARBA00023170"/>
    </source>
</evidence>
<proteinExistence type="inferred from homology"/>
<evidence type="ECO:0000256" key="6">
    <source>
        <dbReference type="ARBA" id="ARBA00023136"/>
    </source>
</evidence>
<organism evidence="13 14">
    <name type="scientific">Maylandia zebra</name>
    <name type="common">zebra mbuna</name>
    <dbReference type="NCBI Taxonomy" id="106582"/>
    <lineage>
        <taxon>Eukaryota</taxon>
        <taxon>Metazoa</taxon>
        <taxon>Chordata</taxon>
        <taxon>Craniata</taxon>
        <taxon>Vertebrata</taxon>
        <taxon>Euteleostomi</taxon>
        <taxon>Actinopterygii</taxon>
        <taxon>Neopterygii</taxon>
        <taxon>Teleostei</taxon>
        <taxon>Neoteleostei</taxon>
        <taxon>Acanthomorphata</taxon>
        <taxon>Ovalentaria</taxon>
        <taxon>Cichlomorphae</taxon>
        <taxon>Cichliformes</taxon>
        <taxon>Cichlidae</taxon>
        <taxon>African cichlids</taxon>
        <taxon>Pseudocrenilabrinae</taxon>
        <taxon>Haplochromini</taxon>
        <taxon>Maylandia</taxon>
        <taxon>Maylandia zebra complex</taxon>
    </lineage>
</organism>
<dbReference type="Gene3D" id="1.20.1070.10">
    <property type="entry name" value="Rhodopsin 7-helix transmembrane proteins"/>
    <property type="match status" value="1"/>
</dbReference>
<keyword evidence="4 11" id="KW-1133">Transmembrane helix</keyword>
<dbReference type="GO" id="GO:0051378">
    <property type="term" value="F:serotonin binding"/>
    <property type="evidence" value="ECO:0007669"/>
    <property type="project" value="UniProtKB-ARBA"/>
</dbReference>
<feature type="transmembrane region" description="Helical" evidence="11">
    <location>
        <begin position="134"/>
        <end position="155"/>
    </location>
</feature>
<dbReference type="Ensembl" id="ENSMZET00005028177.1">
    <property type="protein sequence ID" value="ENSMZEP00005027305.1"/>
    <property type="gene ID" value="ENSMZEG00005020369.1"/>
</dbReference>
<keyword evidence="11" id="KW-0968">Cytoplasmic vesicle</keyword>
<keyword evidence="11" id="KW-0770">Synapse</keyword>
<evidence type="ECO:0000256" key="4">
    <source>
        <dbReference type="ARBA" id="ARBA00022989"/>
    </source>
</evidence>
<comment type="function">
    <text evidence="11">G-protein coupled receptor for 5-hydroxytryptamine (serotonin).</text>
</comment>
<dbReference type="SMART" id="SM01381">
    <property type="entry name" value="7TM_GPCR_Srsx"/>
    <property type="match status" value="1"/>
</dbReference>
<evidence type="ECO:0000256" key="11">
    <source>
        <dbReference type="RuleBase" id="RU368060"/>
    </source>
</evidence>
<dbReference type="InterPro" id="IPR000276">
    <property type="entry name" value="GPCR_Rhodpsn"/>
</dbReference>
<dbReference type="GO" id="GO:0030594">
    <property type="term" value="F:neurotransmitter receptor activity"/>
    <property type="evidence" value="ECO:0007669"/>
    <property type="project" value="TreeGrafter"/>
</dbReference>
<dbReference type="GO" id="GO:0030424">
    <property type="term" value="C:axon"/>
    <property type="evidence" value="ECO:0007669"/>
    <property type="project" value="UniProtKB-SubCell"/>
</dbReference>
<dbReference type="FunFam" id="1.20.1070.10:FF:000523">
    <property type="entry name" value="5-hydroxytryptamine receptor 2B"/>
    <property type="match status" value="1"/>
</dbReference>
<comment type="similarity">
    <text evidence="10">Belongs to the G-protein coupled receptor 1 family.</text>
</comment>
<keyword evidence="2" id="KW-0085">Behavior</keyword>
<keyword evidence="8 10" id="KW-0675">Receptor</keyword>
<dbReference type="GO" id="GO:0030425">
    <property type="term" value="C:dendrite"/>
    <property type="evidence" value="ECO:0007669"/>
    <property type="project" value="UniProtKB-SubCell"/>
</dbReference>
<evidence type="ECO:0000256" key="1">
    <source>
        <dbReference type="ARBA" id="ARBA00022475"/>
    </source>
</evidence>
<dbReference type="GO" id="GO:0005901">
    <property type="term" value="C:caveola"/>
    <property type="evidence" value="ECO:0007669"/>
    <property type="project" value="UniProtKB-SubCell"/>
</dbReference>
<accession>A0A3P9CY74</accession>
<dbReference type="GO" id="GO:0007187">
    <property type="term" value="P:G protein-coupled receptor signaling pathway, coupled to cyclic nucleotide second messenger"/>
    <property type="evidence" value="ECO:0007669"/>
    <property type="project" value="TreeGrafter"/>
</dbReference>
<dbReference type="GO" id="GO:0004993">
    <property type="term" value="F:G protein-coupled serotonin receptor activity"/>
    <property type="evidence" value="ECO:0007669"/>
    <property type="project" value="UniProtKB-UniRule"/>
</dbReference>
<evidence type="ECO:0000313" key="13">
    <source>
        <dbReference type="Ensembl" id="ENSMZEP00005027305.1"/>
    </source>
</evidence>
<keyword evidence="14" id="KW-1185">Reference proteome</keyword>
<dbReference type="Proteomes" id="UP000265160">
    <property type="component" value="LG16"/>
</dbReference>
<keyword evidence="3 10" id="KW-0812">Transmembrane</keyword>
<evidence type="ECO:0000256" key="10">
    <source>
        <dbReference type="RuleBase" id="RU000688"/>
    </source>
</evidence>
<feature type="transmembrane region" description="Helical" evidence="11">
    <location>
        <begin position="218"/>
        <end position="240"/>
    </location>
</feature>
<dbReference type="InterPro" id="IPR017452">
    <property type="entry name" value="GPCR_Rhodpsn_7TM"/>
</dbReference>
<feature type="domain" description="G-protein coupled receptors family 1 profile" evidence="12">
    <location>
        <begin position="75"/>
        <end position="321"/>
    </location>
</feature>
<evidence type="ECO:0000256" key="5">
    <source>
        <dbReference type="ARBA" id="ARBA00023040"/>
    </source>
</evidence>
<dbReference type="GO" id="GO:0007208">
    <property type="term" value="P:phospholipase C-activating serotonin receptor signaling pathway"/>
    <property type="evidence" value="ECO:0007669"/>
    <property type="project" value="TreeGrafter"/>
</dbReference>
<dbReference type="Pfam" id="PF00001">
    <property type="entry name" value="7tm_1"/>
    <property type="match status" value="1"/>
</dbReference>
<feature type="transmembrane region" description="Helical" evidence="11">
    <location>
        <begin position="60"/>
        <end position="83"/>
    </location>
</feature>
<dbReference type="PANTHER" id="PTHR24247:SF30">
    <property type="entry name" value="5-HYDROXYTRYPTAMINE RECEPTOR 2A"/>
    <property type="match status" value="1"/>
</dbReference>
<protein>
    <recommendedName>
        <fullName evidence="11">5-hydroxytryptamine receptor 2A</fullName>
        <shortName evidence="11">5-HT-2</shortName>
    </recommendedName>
    <alternativeName>
        <fullName evidence="11">Serotonin receptor 2A</fullName>
    </alternativeName>
</protein>
<evidence type="ECO:0000256" key="2">
    <source>
        <dbReference type="ARBA" id="ARBA00022610"/>
    </source>
</evidence>
<dbReference type="GO" id="GO:0007268">
    <property type="term" value="P:chemical synaptic transmission"/>
    <property type="evidence" value="ECO:0007669"/>
    <property type="project" value="TreeGrafter"/>
</dbReference>
<evidence type="ECO:0000313" key="14">
    <source>
        <dbReference type="Proteomes" id="UP000265160"/>
    </source>
</evidence>
<feature type="transmembrane region" description="Helical" evidence="11">
    <location>
        <begin position="95"/>
        <end position="114"/>
    </location>
</feature>
<dbReference type="GO" id="GO:0007210">
    <property type="term" value="P:serotonin receptor signaling pathway"/>
    <property type="evidence" value="ECO:0007669"/>
    <property type="project" value="TreeGrafter"/>
</dbReference>
<feature type="transmembrane region" description="Helical" evidence="11">
    <location>
        <begin position="301"/>
        <end position="324"/>
    </location>
</feature>
<reference evidence="13" key="2">
    <citation type="submission" date="2025-08" db="UniProtKB">
        <authorList>
            <consortium name="Ensembl"/>
        </authorList>
    </citation>
    <scope>IDENTIFICATION</scope>
</reference>
<evidence type="ECO:0000256" key="7">
    <source>
        <dbReference type="ARBA" id="ARBA00023157"/>
    </source>
</evidence>
<keyword evidence="1 11" id="KW-1003">Cell membrane</keyword>
<feature type="transmembrane region" description="Helical" evidence="11">
    <location>
        <begin position="176"/>
        <end position="198"/>
    </location>
</feature>
<dbReference type="STRING" id="106582.ENSMZEP00005027305"/>
<dbReference type="PROSITE" id="PS50262">
    <property type="entry name" value="G_PROTEIN_RECEP_F1_2"/>
    <property type="match status" value="1"/>
</dbReference>
<keyword evidence="7" id="KW-1015">Disulfide bond</keyword>
<keyword evidence="9 10" id="KW-0807">Transducer</keyword>
<reference evidence="13 14" key="1">
    <citation type="journal article" date="2014" name="Nature">
        <title>The genomic substrate for adaptive radiation in African cichlid fish.</title>
        <authorList>
            <person name="Brawand D."/>
            <person name="Wagner C.E."/>
            <person name="Li Y.I."/>
            <person name="Malinsky M."/>
            <person name="Keller I."/>
            <person name="Fan S."/>
            <person name="Simakov O."/>
            <person name="Ng A.Y."/>
            <person name="Lim Z.W."/>
            <person name="Bezault E."/>
            <person name="Turner-Maier J."/>
            <person name="Johnson J."/>
            <person name="Alcazar R."/>
            <person name="Noh H.J."/>
            <person name="Russell P."/>
            <person name="Aken B."/>
            <person name="Alfoldi J."/>
            <person name="Amemiya C."/>
            <person name="Azzouzi N."/>
            <person name="Baroiller J.F."/>
            <person name="Barloy-Hubler F."/>
            <person name="Berlin A."/>
            <person name="Bloomquist R."/>
            <person name="Carleton K.L."/>
            <person name="Conte M.A."/>
            <person name="D'Cotta H."/>
            <person name="Eshel O."/>
            <person name="Gaffney L."/>
            <person name="Galibert F."/>
            <person name="Gante H.F."/>
            <person name="Gnerre S."/>
            <person name="Greuter L."/>
            <person name="Guyon R."/>
            <person name="Haddad N.S."/>
            <person name="Haerty W."/>
            <person name="Harris R.M."/>
            <person name="Hofmann H.A."/>
            <person name="Hourlier T."/>
            <person name="Hulata G."/>
            <person name="Jaffe D.B."/>
            <person name="Lara M."/>
            <person name="Lee A.P."/>
            <person name="MacCallum I."/>
            <person name="Mwaiko S."/>
            <person name="Nikaido M."/>
            <person name="Nishihara H."/>
            <person name="Ozouf-Costaz C."/>
            <person name="Penman D.J."/>
            <person name="Przybylski D."/>
            <person name="Rakotomanga M."/>
            <person name="Renn S.C.P."/>
            <person name="Ribeiro F.J."/>
            <person name="Ron M."/>
            <person name="Salzburger W."/>
            <person name="Sanchez-Pulido L."/>
            <person name="Santos M.E."/>
            <person name="Searle S."/>
            <person name="Sharpe T."/>
            <person name="Swofford R."/>
            <person name="Tan F.J."/>
            <person name="Williams L."/>
            <person name="Young S."/>
            <person name="Yin S."/>
            <person name="Okada N."/>
            <person name="Kocher T.D."/>
            <person name="Miska E.A."/>
            <person name="Lander E.S."/>
            <person name="Venkatesh B."/>
            <person name="Fernald R.D."/>
            <person name="Meyer A."/>
            <person name="Ponting C.P."/>
            <person name="Streelman J.T."/>
            <person name="Lindblad-Toh K."/>
            <person name="Seehausen O."/>
            <person name="Di Palma F."/>
        </authorList>
    </citation>
    <scope>NUCLEOTIDE SEQUENCE</scope>
</reference>
<dbReference type="GO" id="GO:0009410">
    <property type="term" value="P:response to xenobiotic stimulus"/>
    <property type="evidence" value="ECO:0007669"/>
    <property type="project" value="TreeGrafter"/>
</dbReference>
<keyword evidence="11" id="KW-0966">Cell projection</keyword>